<accession>A0A449GK50</accession>
<keyword evidence="2" id="KW-1133">Transmembrane helix</keyword>
<feature type="compositionally biased region" description="Pro residues" evidence="1">
    <location>
        <begin position="417"/>
        <end position="426"/>
    </location>
</feature>
<dbReference type="AlphaFoldDB" id="A0A449GK50"/>
<organism evidence="3">
    <name type="scientific">Nocardia farcinica</name>
    <dbReference type="NCBI Taxonomy" id="37329"/>
    <lineage>
        <taxon>Bacteria</taxon>
        <taxon>Bacillati</taxon>
        <taxon>Actinomycetota</taxon>
        <taxon>Actinomycetes</taxon>
        <taxon>Mycobacteriales</taxon>
        <taxon>Nocardiaceae</taxon>
        <taxon>Nocardia</taxon>
    </lineage>
</organism>
<protein>
    <recommendedName>
        <fullName evidence="4">NERD domain-containing protein</fullName>
    </recommendedName>
</protein>
<sequence>MLVKIRPDAQLSAAEGEFVDCLRSLPITCLALVDVRVDRGTRRVGAVLVLPRGVAVVEIRGFRRRQSGILSARADAAWTISGDPADLDGETVPADRLEHALYAVRTTLERALLDPGHVCGLVALVPFRGVVVRPSRIGLRPGRDVLVANVTDAADLRGYLEKFNAGEREWTPDQVLAAAHALGVSDGVGREDLTADGFGGPPPGPRTRRNPLSAFRRKPGPPPVPASAPGTEPGISAAPNAEGFAPAGGIDRPTAGSGPRQPAPTPPEAHPTTPVVDPAVPRANPAADAADPNFSPPAVPVRAAEPTPVRAPSESPGPTSRPQPAAPSRAADPTSGRAPSDGSPGPTSPPAPVGAADPMPVRTPTESPRQAPPTRSAAPVRAAAATPGRSPIESAGPTPPPPPATGGPRPGGYAPAFAPPRSTPRPPGRRSPHLASWLVLAVAFVGILAVFGMVVTAAARDDDDPPAAPAVTTTTSTTGARPTAPPRPSACFPFQSGC</sequence>
<feature type="compositionally biased region" description="Low complexity" evidence="1">
    <location>
        <begin position="270"/>
        <end position="293"/>
    </location>
</feature>
<name>A0A449GK50_NOCFR</name>
<feature type="compositionally biased region" description="Low complexity" evidence="1">
    <location>
        <begin position="469"/>
        <end position="482"/>
    </location>
</feature>
<feature type="region of interest" description="Disordered" evidence="1">
    <location>
        <begin position="192"/>
        <end position="431"/>
    </location>
</feature>
<dbReference type="RefSeq" id="WP_137353690.1">
    <property type="nucleotide sequence ID" value="NZ_CAACYE020000001.1"/>
</dbReference>
<dbReference type="EMBL" id="CAACYE010000005">
    <property type="protein sequence ID" value="VFA86113.1"/>
    <property type="molecule type" value="Genomic_DNA"/>
</dbReference>
<evidence type="ECO:0000256" key="1">
    <source>
        <dbReference type="SAM" id="MobiDB-lite"/>
    </source>
</evidence>
<evidence type="ECO:0000313" key="3">
    <source>
        <dbReference type="EMBL" id="VFA86113.1"/>
    </source>
</evidence>
<feature type="region of interest" description="Disordered" evidence="1">
    <location>
        <begin position="460"/>
        <end position="498"/>
    </location>
</feature>
<proteinExistence type="predicted"/>
<feature type="transmembrane region" description="Helical" evidence="2">
    <location>
        <begin position="434"/>
        <end position="459"/>
    </location>
</feature>
<feature type="compositionally biased region" description="Low complexity" evidence="1">
    <location>
        <begin position="372"/>
        <end position="387"/>
    </location>
</feature>
<evidence type="ECO:0008006" key="4">
    <source>
        <dbReference type="Google" id="ProtNLM"/>
    </source>
</evidence>
<keyword evidence="2" id="KW-0472">Membrane</keyword>
<gene>
    <name evidence="3" type="ORF">NCTC1935_03963</name>
</gene>
<keyword evidence="2" id="KW-0812">Transmembrane</keyword>
<reference evidence="3" key="1">
    <citation type="submission" date="2019-02" db="EMBL/GenBank/DDBJ databases">
        <authorList>
            <consortium name="Pathogen Informatics"/>
        </authorList>
    </citation>
    <scope>NUCLEOTIDE SEQUENCE</scope>
    <source>
        <strain evidence="3">3012STDY6733949</strain>
    </source>
</reference>
<evidence type="ECO:0000256" key="2">
    <source>
        <dbReference type="SAM" id="Phobius"/>
    </source>
</evidence>